<gene>
    <name evidence="1" type="ORF">V2W30_34680</name>
</gene>
<accession>A0ACD5ALB5</accession>
<evidence type="ECO:0000313" key="1">
    <source>
        <dbReference type="EMBL" id="WWQ67972.1"/>
    </source>
</evidence>
<sequence length="349" mass="37568">MSPMATTAAVPENEQLAYWSEVLAGTRVPMAVTSRDEGPFAGRITTARVGYLRVASVEADAYRAGRTASHIARSAEQFVGIGVQVSGRTTISQGGRRVDAGPGDLFVYDTAHPYFLDHPEPFSVRIVHMPRRALGLSDAELRGVTGTAIGAGQGCAAVLMPFLTTLVDSADSYSPSAAGRLAASVIDLFVTMVAETARATDTEEESSRGHLVARIRDHIDRHLGDPSLAPEGIAKAHHISVRYLHRLFEDEGITVGRLVQRRRLEECARELGRGARVAPTVASVAQRWGFVNPAHFSRVFRGAYGISPREWRSVRTAWNGEGSAPFVVPERPLPPRADGAAARRVDVAG</sequence>
<dbReference type="Proteomes" id="UP001432251">
    <property type="component" value="Chromosome"/>
</dbReference>
<evidence type="ECO:0000313" key="2">
    <source>
        <dbReference type="Proteomes" id="UP001432251"/>
    </source>
</evidence>
<organism evidence="1 2">
    <name type="scientific">Streptomyces citrinus</name>
    <dbReference type="NCBI Taxonomy" id="3118173"/>
    <lineage>
        <taxon>Bacteria</taxon>
        <taxon>Bacillati</taxon>
        <taxon>Actinomycetota</taxon>
        <taxon>Actinomycetes</taxon>
        <taxon>Kitasatosporales</taxon>
        <taxon>Streptomycetaceae</taxon>
        <taxon>Streptomyces</taxon>
    </lineage>
</organism>
<keyword evidence="2" id="KW-1185">Reference proteome</keyword>
<proteinExistence type="predicted"/>
<dbReference type="EMBL" id="CP146022">
    <property type="protein sequence ID" value="WWQ67972.1"/>
    <property type="molecule type" value="Genomic_DNA"/>
</dbReference>
<name>A0ACD5ALB5_9ACTN</name>
<protein>
    <submittedName>
        <fullName evidence="1">Helix-turn-helix domain-containing protein</fullName>
    </submittedName>
</protein>
<reference evidence="1" key="1">
    <citation type="journal article" date="2025" name="Int. J. Syst. Evol. Microbiol.">
        <title>Streptomyces citrinus sp. nov., with yellow diffusible pigment.</title>
        <authorList>
            <person name="He Y."/>
            <person name="Yang E."/>
            <person name="Xu J."/>
            <person name="Sun Y."/>
            <person name="Sun L."/>
        </authorList>
    </citation>
    <scope>NUCLEOTIDE SEQUENCE</scope>
    <source>
        <strain evidence="1">Q6</strain>
    </source>
</reference>